<evidence type="ECO:0000313" key="3">
    <source>
        <dbReference type="Proteomes" id="UP000003416"/>
    </source>
</evidence>
<keyword evidence="3" id="KW-1185">Reference proteome</keyword>
<evidence type="ECO:0000313" key="2">
    <source>
        <dbReference type="EMBL" id="EGF57647.1"/>
    </source>
</evidence>
<feature type="signal peptide" evidence="1">
    <location>
        <begin position="1"/>
        <end position="27"/>
    </location>
</feature>
<proteinExistence type="predicted"/>
<protein>
    <recommendedName>
        <fullName evidence="4">DUF4847 domain-containing protein</fullName>
    </recommendedName>
</protein>
<dbReference type="InterPro" id="IPR032316">
    <property type="entry name" value="DUF4847"/>
</dbReference>
<dbReference type="Pfam" id="PF16139">
    <property type="entry name" value="DUF4847"/>
    <property type="match status" value="1"/>
</dbReference>
<organism evidence="2 3">
    <name type="scientific">Bacteroides fluxus YIT 12057</name>
    <dbReference type="NCBI Taxonomy" id="763034"/>
    <lineage>
        <taxon>Bacteria</taxon>
        <taxon>Pseudomonadati</taxon>
        <taxon>Bacteroidota</taxon>
        <taxon>Bacteroidia</taxon>
        <taxon>Bacteroidales</taxon>
        <taxon>Bacteroidaceae</taxon>
        <taxon>Bacteroides</taxon>
    </lineage>
</organism>
<dbReference type="PROSITE" id="PS51257">
    <property type="entry name" value="PROKAR_LIPOPROTEIN"/>
    <property type="match status" value="1"/>
</dbReference>
<name>F3PSJ3_9BACE</name>
<dbReference type="InterPro" id="IPR038670">
    <property type="entry name" value="HslJ-like_sf"/>
</dbReference>
<dbReference type="CDD" id="cd14492">
    <property type="entry name" value="lipocalin_MxiM-like"/>
    <property type="match status" value="1"/>
</dbReference>
<feature type="chain" id="PRO_5003300019" description="DUF4847 domain-containing protein" evidence="1">
    <location>
        <begin position="28"/>
        <end position="172"/>
    </location>
</feature>
<dbReference type="HOGENOM" id="CLU_1559901_0_0_10"/>
<dbReference type="eggNOG" id="ENOG50301GQ">
    <property type="taxonomic scope" value="Bacteria"/>
</dbReference>
<sequence>MTGKMNIKTIGSLLLTFVMLFTFSACNDEDDVLEIFNGKTWKLTRLTTEGSKRQFYEGLWGSEKEEETSRDRLKQDGNFVLDFNLANVNGETTGTAEAHGFQASINNARVVVDGNKRTISITGKVSGSEKDQLGRAFINGLPNVFKYEGDSNSLTLYFKDGNTTKVMGFAAQ</sequence>
<dbReference type="GeneID" id="86049352"/>
<dbReference type="STRING" id="763034.HMPREF9446_01727"/>
<evidence type="ECO:0008006" key="4">
    <source>
        <dbReference type="Google" id="ProtNLM"/>
    </source>
</evidence>
<dbReference type="RefSeq" id="WP_009125016.1">
    <property type="nucleotide sequence ID" value="NZ_GL882625.1"/>
</dbReference>
<keyword evidence="1" id="KW-0732">Signal</keyword>
<dbReference type="Proteomes" id="UP000003416">
    <property type="component" value="Unassembled WGS sequence"/>
</dbReference>
<comment type="caution">
    <text evidence="2">The sequence shown here is derived from an EMBL/GenBank/DDBJ whole genome shotgun (WGS) entry which is preliminary data.</text>
</comment>
<dbReference type="EMBL" id="AFBN01000028">
    <property type="protein sequence ID" value="EGF57647.1"/>
    <property type="molecule type" value="Genomic_DNA"/>
</dbReference>
<evidence type="ECO:0000256" key="1">
    <source>
        <dbReference type="SAM" id="SignalP"/>
    </source>
</evidence>
<gene>
    <name evidence="2" type="ORF">HMPREF9446_01727</name>
</gene>
<reference evidence="2 3" key="1">
    <citation type="submission" date="2011-02" db="EMBL/GenBank/DDBJ databases">
        <authorList>
            <person name="Weinstock G."/>
            <person name="Sodergren E."/>
            <person name="Clifton S."/>
            <person name="Fulton L."/>
            <person name="Fulton B."/>
            <person name="Courtney L."/>
            <person name="Fronick C."/>
            <person name="Harrison M."/>
            <person name="Strong C."/>
            <person name="Farmer C."/>
            <person name="Delahaunty K."/>
            <person name="Markovic C."/>
            <person name="Hall O."/>
            <person name="Minx P."/>
            <person name="Tomlinson C."/>
            <person name="Mitreva M."/>
            <person name="Hou S."/>
            <person name="Chen J."/>
            <person name="Wollam A."/>
            <person name="Pepin K.H."/>
            <person name="Johnson M."/>
            <person name="Bhonagiri V."/>
            <person name="Zhang X."/>
            <person name="Suruliraj S."/>
            <person name="Warren W."/>
            <person name="Chinwalla A."/>
            <person name="Mardis E.R."/>
            <person name="Wilson R.K."/>
        </authorList>
    </citation>
    <scope>NUCLEOTIDE SEQUENCE [LARGE SCALE GENOMIC DNA]</scope>
    <source>
        <strain evidence="2 3">YIT 12057</strain>
    </source>
</reference>
<dbReference type="Gene3D" id="2.40.128.270">
    <property type="match status" value="1"/>
</dbReference>
<accession>F3PSJ3</accession>
<dbReference type="AlphaFoldDB" id="F3PSJ3"/>